<dbReference type="AlphaFoldDB" id="A0AAV3RQD6"/>
<protein>
    <submittedName>
        <fullName evidence="2">Uncharacterized protein</fullName>
    </submittedName>
</protein>
<feature type="compositionally biased region" description="Pro residues" evidence="1">
    <location>
        <begin position="23"/>
        <end position="33"/>
    </location>
</feature>
<evidence type="ECO:0000313" key="3">
    <source>
        <dbReference type="Proteomes" id="UP001454036"/>
    </source>
</evidence>
<dbReference type="Proteomes" id="UP001454036">
    <property type="component" value="Unassembled WGS sequence"/>
</dbReference>
<accession>A0AAV3RQD6</accession>
<gene>
    <name evidence="2" type="ORF">LIER_30282</name>
</gene>
<evidence type="ECO:0000313" key="2">
    <source>
        <dbReference type="EMBL" id="GAA0181777.1"/>
    </source>
</evidence>
<dbReference type="EMBL" id="BAABME010010766">
    <property type="protein sequence ID" value="GAA0181777.1"/>
    <property type="molecule type" value="Genomic_DNA"/>
</dbReference>
<feature type="region of interest" description="Disordered" evidence="1">
    <location>
        <begin position="22"/>
        <end position="50"/>
    </location>
</feature>
<comment type="caution">
    <text evidence="2">The sequence shown here is derived from an EMBL/GenBank/DDBJ whole genome shotgun (WGS) entry which is preliminary data.</text>
</comment>
<evidence type="ECO:0000256" key="1">
    <source>
        <dbReference type="SAM" id="MobiDB-lite"/>
    </source>
</evidence>
<reference evidence="2 3" key="1">
    <citation type="submission" date="2024-01" db="EMBL/GenBank/DDBJ databases">
        <title>The complete chloroplast genome sequence of Lithospermum erythrorhizon: insights into the phylogenetic relationship among Boraginaceae species and the maternal lineages of purple gromwells.</title>
        <authorList>
            <person name="Okada T."/>
            <person name="Watanabe K."/>
        </authorList>
    </citation>
    <scope>NUCLEOTIDE SEQUENCE [LARGE SCALE GENOMIC DNA]</scope>
</reference>
<organism evidence="2 3">
    <name type="scientific">Lithospermum erythrorhizon</name>
    <name type="common">Purple gromwell</name>
    <name type="synonym">Lithospermum officinale var. erythrorhizon</name>
    <dbReference type="NCBI Taxonomy" id="34254"/>
    <lineage>
        <taxon>Eukaryota</taxon>
        <taxon>Viridiplantae</taxon>
        <taxon>Streptophyta</taxon>
        <taxon>Embryophyta</taxon>
        <taxon>Tracheophyta</taxon>
        <taxon>Spermatophyta</taxon>
        <taxon>Magnoliopsida</taxon>
        <taxon>eudicotyledons</taxon>
        <taxon>Gunneridae</taxon>
        <taxon>Pentapetalae</taxon>
        <taxon>asterids</taxon>
        <taxon>lamiids</taxon>
        <taxon>Boraginales</taxon>
        <taxon>Boraginaceae</taxon>
        <taxon>Boraginoideae</taxon>
        <taxon>Lithospermeae</taxon>
        <taxon>Lithospermum</taxon>
    </lineage>
</organism>
<proteinExistence type="predicted"/>
<keyword evidence="3" id="KW-1185">Reference proteome</keyword>
<name>A0AAV3RQD6_LITER</name>
<sequence>MIGSKFGEYEEFNIEATLVVPSVPRPRPRPQPRPDFENPPLMLPGDHGKSDLGVVGVEGVNGKPFEFDLTDMGLSWDDAINEHLLELEGDDVETP</sequence>